<protein>
    <recommendedName>
        <fullName evidence="1">Rad60/SUMO-like domain-containing protein</fullName>
    </recommendedName>
</protein>
<dbReference type="EMBL" id="LWDX02060772">
    <property type="protein sequence ID" value="OEL17157.1"/>
    <property type="molecule type" value="Genomic_DNA"/>
</dbReference>
<comment type="caution">
    <text evidence="2">The sequence shown here is derived from an EMBL/GenBank/DDBJ whole genome shotgun (WGS) entry which is preliminary data.</text>
</comment>
<evidence type="ECO:0000313" key="2">
    <source>
        <dbReference type="EMBL" id="OEL17157.1"/>
    </source>
</evidence>
<dbReference type="CDD" id="cd01763">
    <property type="entry name" value="Ubl_SUMO_like"/>
    <property type="match status" value="1"/>
</dbReference>
<evidence type="ECO:0000313" key="3">
    <source>
        <dbReference type="Proteomes" id="UP000095767"/>
    </source>
</evidence>
<dbReference type="InterPro" id="IPR022617">
    <property type="entry name" value="Rad60/SUMO-like_dom"/>
</dbReference>
<evidence type="ECO:0000259" key="1">
    <source>
        <dbReference type="Pfam" id="PF11976"/>
    </source>
</evidence>
<gene>
    <name evidence="2" type="ORF">BAE44_0021825</name>
</gene>
<keyword evidence="3" id="KW-1185">Reference proteome</keyword>
<proteinExistence type="predicted"/>
<sequence length="118" mass="13209">MPPPPPEEGRRQGGVKREPDPLITLKVLDLDGRRAFHTMRMSDKLQGVMDAYYKKAPDVTYGTGTFMFDGSIRLRGWKTPAELDLEDGDEIDFFQTMVGGGRDGDLLMIGGRACTWSR</sequence>
<name>A0A1E5UWA4_9POAL</name>
<dbReference type="AlphaFoldDB" id="A0A1E5UWA4"/>
<reference evidence="2 3" key="1">
    <citation type="submission" date="2016-09" db="EMBL/GenBank/DDBJ databases">
        <title>The draft genome of Dichanthelium oligosanthes: A C3 panicoid grass species.</title>
        <authorList>
            <person name="Studer A.J."/>
            <person name="Schnable J.C."/>
            <person name="Brutnell T.P."/>
        </authorList>
    </citation>
    <scope>NUCLEOTIDE SEQUENCE [LARGE SCALE GENOMIC DNA]</scope>
    <source>
        <strain evidence="3">cv. Kellogg 1175</strain>
        <tissue evidence="2">Leaf</tissue>
    </source>
</reference>
<organism evidence="2 3">
    <name type="scientific">Dichanthelium oligosanthes</name>
    <dbReference type="NCBI Taxonomy" id="888268"/>
    <lineage>
        <taxon>Eukaryota</taxon>
        <taxon>Viridiplantae</taxon>
        <taxon>Streptophyta</taxon>
        <taxon>Embryophyta</taxon>
        <taxon>Tracheophyta</taxon>
        <taxon>Spermatophyta</taxon>
        <taxon>Magnoliopsida</taxon>
        <taxon>Liliopsida</taxon>
        <taxon>Poales</taxon>
        <taxon>Poaceae</taxon>
        <taxon>PACMAD clade</taxon>
        <taxon>Panicoideae</taxon>
        <taxon>Panicodae</taxon>
        <taxon>Paniceae</taxon>
        <taxon>Dichantheliinae</taxon>
        <taxon>Dichanthelium</taxon>
    </lineage>
</organism>
<accession>A0A1E5UWA4</accession>
<dbReference type="SUPFAM" id="SSF54236">
    <property type="entry name" value="Ubiquitin-like"/>
    <property type="match status" value="1"/>
</dbReference>
<dbReference type="OrthoDB" id="442921at2759"/>
<dbReference type="PANTHER" id="PTHR10562">
    <property type="entry name" value="SMALL UBIQUITIN-RELATED MODIFIER"/>
    <property type="match status" value="1"/>
</dbReference>
<dbReference type="Gene3D" id="3.10.20.90">
    <property type="entry name" value="Phosphatidylinositol 3-kinase Catalytic Subunit, Chain A, domain 1"/>
    <property type="match status" value="1"/>
</dbReference>
<feature type="domain" description="Rad60/SUMO-like" evidence="1">
    <location>
        <begin position="23"/>
        <end position="92"/>
    </location>
</feature>
<dbReference type="Proteomes" id="UP000095767">
    <property type="component" value="Unassembled WGS sequence"/>
</dbReference>
<dbReference type="STRING" id="888268.A0A1E5UWA4"/>
<dbReference type="InterPro" id="IPR029071">
    <property type="entry name" value="Ubiquitin-like_domsf"/>
</dbReference>
<dbReference type="Pfam" id="PF11976">
    <property type="entry name" value="Rad60-SLD"/>
    <property type="match status" value="1"/>
</dbReference>